<feature type="transmembrane region" description="Helical" evidence="7">
    <location>
        <begin position="213"/>
        <end position="239"/>
    </location>
</feature>
<evidence type="ECO:0000256" key="6">
    <source>
        <dbReference type="ARBA" id="ARBA00025811"/>
    </source>
</evidence>
<evidence type="ECO:0000313" key="11">
    <source>
        <dbReference type="Proteomes" id="UP000298677"/>
    </source>
</evidence>
<gene>
    <name evidence="7" type="primary">nuoN</name>
    <name evidence="10" type="ORF">D9V65_00695</name>
</gene>
<evidence type="ECO:0000313" key="10">
    <source>
        <dbReference type="EMBL" id="QCI19269.1"/>
    </source>
</evidence>
<evidence type="ECO:0000256" key="2">
    <source>
        <dbReference type="ARBA" id="ARBA00022692"/>
    </source>
</evidence>
<keyword evidence="11" id="KW-1185">Reference proteome</keyword>
<dbReference type="Pfam" id="PF00361">
    <property type="entry name" value="Proton_antipo_M"/>
    <property type="match status" value="1"/>
</dbReference>
<dbReference type="GO" id="GO:0012505">
    <property type="term" value="C:endomembrane system"/>
    <property type="evidence" value="ECO:0007669"/>
    <property type="project" value="UniProtKB-SubCell"/>
</dbReference>
<dbReference type="Proteomes" id="UP000298677">
    <property type="component" value="Chromosome"/>
</dbReference>
<comment type="function">
    <text evidence="5">NDH-1 shuttles electrons from NADH, via FMN and iron-sulfur (Fe-S) centers, to quinones in the respiratory chain. Couples the redox reaction to proton translocation (for every two electrons transferred, four hydrogen ions are translocated across the cytoplasmic membrane), and thus conserves the redox energy in a proton gradient.</text>
</comment>
<dbReference type="InterPro" id="IPR001750">
    <property type="entry name" value="ND/Mrp_TM"/>
</dbReference>
<keyword evidence="4 7" id="KW-0472">Membrane</keyword>
<feature type="transmembrane region" description="Helical" evidence="7">
    <location>
        <begin position="139"/>
        <end position="158"/>
    </location>
</feature>
<feature type="transmembrane region" description="Helical" evidence="7">
    <location>
        <begin position="251"/>
        <end position="274"/>
    </location>
</feature>
<reference evidence="10 11" key="1">
    <citation type="submission" date="2018-10" db="EMBL/GenBank/DDBJ databases">
        <title>Comparative functional genomics of the obligate endosymbiont Buchnera aphidicola.</title>
        <authorList>
            <person name="Chong R.A."/>
        </authorList>
    </citation>
    <scope>NUCLEOTIDE SEQUENCE [LARGE SCALE GENOMIC DNA]</scope>
    <source>
        <strain evidence="10 11">Aoe</strain>
    </source>
</reference>
<comment type="subunit">
    <text evidence="7">NDH-1 is composed of 13 different subunits. Subunits NuoA, H, J, K, L, M, N constitute the membrane sector of the complex.</text>
</comment>
<name>A0A4D6XUW7_9GAMM</name>
<feature type="transmembrane region" description="Helical" evidence="7">
    <location>
        <begin position="170"/>
        <end position="193"/>
    </location>
</feature>
<feature type="transmembrane region" description="Helical" evidence="7">
    <location>
        <begin position="467"/>
        <end position="489"/>
    </location>
</feature>
<keyword evidence="7" id="KW-0830">Ubiquinone</keyword>
<feature type="transmembrane region" description="Helical" evidence="7">
    <location>
        <begin position="85"/>
        <end position="104"/>
    </location>
</feature>
<keyword evidence="3 7" id="KW-1133">Transmembrane helix</keyword>
<dbReference type="GO" id="GO:0005886">
    <property type="term" value="C:plasma membrane"/>
    <property type="evidence" value="ECO:0007669"/>
    <property type="project" value="UniProtKB-SubCell"/>
</dbReference>
<dbReference type="HAMAP" id="MF_00445">
    <property type="entry name" value="NDH1_NuoN_1"/>
    <property type="match status" value="1"/>
</dbReference>
<evidence type="ECO:0000256" key="7">
    <source>
        <dbReference type="HAMAP-Rule" id="MF_00445"/>
    </source>
</evidence>
<feature type="domain" description="NADH:quinone oxidoreductase/Mrp antiporter transmembrane" evidence="9">
    <location>
        <begin position="133"/>
        <end position="435"/>
    </location>
</feature>
<comment type="catalytic activity">
    <reaction evidence="7">
        <text>a quinone + NADH + 5 H(+)(in) = a quinol + NAD(+) + 4 H(+)(out)</text>
        <dbReference type="Rhea" id="RHEA:57888"/>
        <dbReference type="ChEBI" id="CHEBI:15378"/>
        <dbReference type="ChEBI" id="CHEBI:24646"/>
        <dbReference type="ChEBI" id="CHEBI:57540"/>
        <dbReference type="ChEBI" id="CHEBI:57945"/>
        <dbReference type="ChEBI" id="CHEBI:132124"/>
    </reaction>
</comment>
<dbReference type="EC" id="7.1.1.-" evidence="7"/>
<feature type="transmembrane region" description="Helical" evidence="7">
    <location>
        <begin position="383"/>
        <end position="416"/>
    </location>
</feature>
<sequence length="497" mass="57289">MCIINIYKVAFYMLNNIFFLFMPYSILFLTILISIICISIKRNHKLSFFITILGLIISLITSTCINNNNIPANISNLFKITQISLIINNIILCTTIIICMFSYTWLHQNIFKKEEFYILLLLSTLGCLMLNISSNMISLFVATELISIPFCGLLACNTHKKNLIESSWKYIIFSTISSSILLLGITLIYSIIGEFHFKEIQQMITFNSHKEELIVISGFFIIFISILLKLSIFPFYFLTPDLYESIPMPSLMYYSTSFKTTFLFIIIKLYLLLINVKLHFLILILKTLSFFSITIGSSLAIFQKNIKRLLGYASISHFGYLLIPFILLKSDTYTFSIESILLYIIGYTLSNIIIFGTICVIEKDQKNKSEKNLYSYSGLFWKYPLLTIAFTIALLSSAGIPFTIGFINKIFIFLLAINNQSWWLTIGTIFGTVISLYYYIRIIKTLFIKNKEKSNTFTNSKNKKTNYIIYSSQSIICFFSLMIIILGIYPQILINLL</sequence>
<dbReference type="EMBL" id="CP033012">
    <property type="protein sequence ID" value="QCI19269.1"/>
    <property type="molecule type" value="Genomic_DNA"/>
</dbReference>
<accession>A0A4D6XUW7</accession>
<keyword evidence="7" id="KW-1278">Translocase</keyword>
<comment type="function">
    <text evidence="7">NDH-1 shuttles electrons from NADH, via FMN and iron-sulfur (Fe-S) centers, to quinones in the respiratory chain. The immediate electron acceptor for the enzyme in this species is believed to be ubiquinone. Couples the redox reaction to proton translocation (for every two electrons transferred, four hydrogen ions are translocated across the cytoplasmic membrane), and thus conserves the redox energy in a proton gradient.</text>
</comment>
<organism evidence="10 11">
    <name type="scientific">Buchnera aphidicola</name>
    <name type="common">Anoecia oenotherae</name>
    <dbReference type="NCBI Taxonomy" id="1241833"/>
    <lineage>
        <taxon>Bacteria</taxon>
        <taxon>Pseudomonadati</taxon>
        <taxon>Pseudomonadota</taxon>
        <taxon>Gammaproteobacteria</taxon>
        <taxon>Enterobacterales</taxon>
        <taxon>Erwiniaceae</taxon>
        <taxon>Buchnera</taxon>
    </lineage>
</organism>
<feature type="transmembrane region" description="Helical" evidence="7">
    <location>
        <begin position="17"/>
        <end position="39"/>
    </location>
</feature>
<evidence type="ECO:0000259" key="9">
    <source>
        <dbReference type="Pfam" id="PF00361"/>
    </source>
</evidence>
<dbReference type="GO" id="GO:0048038">
    <property type="term" value="F:quinone binding"/>
    <property type="evidence" value="ECO:0007669"/>
    <property type="project" value="UniProtKB-KW"/>
</dbReference>
<keyword evidence="7" id="KW-0874">Quinone</keyword>
<comment type="subcellular location">
    <subcellularLocation>
        <location evidence="7">Cell membrane</location>
        <topology evidence="7">Multi-pass membrane protein</topology>
    </subcellularLocation>
    <subcellularLocation>
        <location evidence="1">Endomembrane system</location>
        <topology evidence="1">Multi-pass membrane protein</topology>
    </subcellularLocation>
    <subcellularLocation>
        <location evidence="8">Membrane</location>
        <topology evidence="8">Multi-pass membrane protein</topology>
    </subcellularLocation>
</comment>
<keyword evidence="2 7" id="KW-0812">Transmembrane</keyword>
<keyword evidence="7" id="KW-0813">Transport</keyword>
<protein>
    <recommendedName>
        <fullName evidence="7">NADH-quinone oxidoreductase subunit N</fullName>
        <ecNumber evidence="7">7.1.1.-</ecNumber>
    </recommendedName>
    <alternativeName>
        <fullName evidence="7">NADH dehydrogenase I subunit N</fullName>
    </alternativeName>
    <alternativeName>
        <fullName evidence="7">NDH-1 subunit N</fullName>
    </alternativeName>
</protein>
<proteinExistence type="inferred from homology"/>
<keyword evidence="7" id="KW-0520">NAD</keyword>
<evidence type="ECO:0000256" key="8">
    <source>
        <dbReference type="RuleBase" id="RU000320"/>
    </source>
</evidence>
<dbReference type="InterPro" id="IPR010096">
    <property type="entry name" value="NADH-Q_OxRdtase_suN/2"/>
</dbReference>
<dbReference type="GO" id="GO:0042773">
    <property type="term" value="P:ATP synthesis coupled electron transport"/>
    <property type="evidence" value="ECO:0007669"/>
    <property type="project" value="InterPro"/>
</dbReference>
<feature type="transmembrane region" description="Helical" evidence="7">
    <location>
        <begin position="280"/>
        <end position="302"/>
    </location>
</feature>
<evidence type="ECO:0000256" key="5">
    <source>
        <dbReference type="ARBA" id="ARBA00025189"/>
    </source>
</evidence>
<feature type="transmembrane region" description="Helical" evidence="7">
    <location>
        <begin position="46"/>
        <end position="65"/>
    </location>
</feature>
<dbReference type="PANTHER" id="PTHR22773">
    <property type="entry name" value="NADH DEHYDROGENASE"/>
    <property type="match status" value="1"/>
</dbReference>
<dbReference type="GO" id="GO:0050136">
    <property type="term" value="F:NADH dehydrogenase (quinone) (non-electrogenic) activity"/>
    <property type="evidence" value="ECO:0007669"/>
    <property type="project" value="UniProtKB-UniRule"/>
</dbReference>
<comment type="similarity">
    <text evidence="7">Belongs to the complex I subunit 2 family.</text>
</comment>
<evidence type="ECO:0000256" key="1">
    <source>
        <dbReference type="ARBA" id="ARBA00004127"/>
    </source>
</evidence>
<dbReference type="OrthoDB" id="9768329at2"/>
<feature type="transmembrane region" description="Helical" evidence="7">
    <location>
        <begin position="116"/>
        <end position="133"/>
    </location>
</feature>
<evidence type="ECO:0000256" key="3">
    <source>
        <dbReference type="ARBA" id="ARBA00022989"/>
    </source>
</evidence>
<keyword evidence="7" id="KW-1003">Cell membrane</keyword>
<dbReference type="AlphaFoldDB" id="A0A4D6XUW7"/>
<feature type="transmembrane region" description="Helical" evidence="7">
    <location>
        <begin position="340"/>
        <end position="362"/>
    </location>
</feature>
<feature type="transmembrane region" description="Helical" evidence="7">
    <location>
        <begin position="422"/>
        <end position="440"/>
    </location>
</feature>
<comment type="subunit">
    <text evidence="6">Composed of 13 different subunits. Subunits NuoA, H, J, K, L, M, N constitute the membrane sector of the complex.</text>
</comment>
<dbReference type="GO" id="GO:0008137">
    <property type="term" value="F:NADH dehydrogenase (ubiquinone) activity"/>
    <property type="evidence" value="ECO:0007669"/>
    <property type="project" value="InterPro"/>
</dbReference>
<evidence type="ECO:0000256" key="4">
    <source>
        <dbReference type="ARBA" id="ARBA00023136"/>
    </source>
</evidence>